<dbReference type="AlphaFoldDB" id="A0A9D1NQX1"/>
<proteinExistence type="inferred from homology"/>
<dbReference type="HAMAP" id="MF_00337">
    <property type="entry name" value="Exonuc_7_S"/>
    <property type="match status" value="1"/>
</dbReference>
<dbReference type="EMBL" id="DVOL01000080">
    <property type="protein sequence ID" value="HIV11147.1"/>
    <property type="molecule type" value="Genomic_DNA"/>
</dbReference>
<dbReference type="InterPro" id="IPR003761">
    <property type="entry name" value="Exonuc_VII_S"/>
</dbReference>
<comment type="subcellular location">
    <subcellularLocation>
        <location evidence="6">Cytoplasm</location>
    </subcellularLocation>
</comment>
<protein>
    <recommendedName>
        <fullName evidence="6">Exodeoxyribonuclease 7 small subunit</fullName>
        <ecNumber evidence="6">3.1.11.6</ecNumber>
    </recommendedName>
    <alternativeName>
        <fullName evidence="6">Exodeoxyribonuclease VII small subunit</fullName>
        <shortName evidence="6">Exonuclease VII small subunit</shortName>
    </alternativeName>
</protein>
<dbReference type="SUPFAM" id="SSF116842">
    <property type="entry name" value="XseB-like"/>
    <property type="match status" value="1"/>
</dbReference>
<name>A0A9D1NQX1_9FIRM</name>
<reference evidence="7" key="2">
    <citation type="journal article" date="2021" name="PeerJ">
        <title>Extensive microbial diversity within the chicken gut microbiome revealed by metagenomics and culture.</title>
        <authorList>
            <person name="Gilroy R."/>
            <person name="Ravi A."/>
            <person name="Getino M."/>
            <person name="Pursley I."/>
            <person name="Horton D.L."/>
            <person name="Alikhan N.F."/>
            <person name="Baker D."/>
            <person name="Gharbi K."/>
            <person name="Hall N."/>
            <person name="Watson M."/>
            <person name="Adriaenssens E.M."/>
            <person name="Foster-Nyarko E."/>
            <person name="Jarju S."/>
            <person name="Secka A."/>
            <person name="Antonio M."/>
            <person name="Oren A."/>
            <person name="Chaudhuri R.R."/>
            <person name="La Ragione R."/>
            <person name="Hildebrand F."/>
            <person name="Pallen M.J."/>
        </authorList>
    </citation>
    <scope>NUCLEOTIDE SEQUENCE</scope>
    <source>
        <strain evidence="7">1370</strain>
    </source>
</reference>
<dbReference type="GO" id="GO:0008855">
    <property type="term" value="F:exodeoxyribonuclease VII activity"/>
    <property type="evidence" value="ECO:0007669"/>
    <property type="project" value="UniProtKB-UniRule"/>
</dbReference>
<reference evidence="7" key="1">
    <citation type="submission" date="2020-10" db="EMBL/GenBank/DDBJ databases">
        <authorList>
            <person name="Gilroy R."/>
        </authorList>
    </citation>
    <scope>NUCLEOTIDE SEQUENCE</scope>
    <source>
        <strain evidence="7">1370</strain>
    </source>
</reference>
<keyword evidence="5 6" id="KW-0269">Exonuclease</keyword>
<dbReference type="GO" id="GO:0006308">
    <property type="term" value="P:DNA catabolic process"/>
    <property type="evidence" value="ECO:0007669"/>
    <property type="project" value="UniProtKB-UniRule"/>
</dbReference>
<evidence type="ECO:0000313" key="8">
    <source>
        <dbReference type="Proteomes" id="UP000823960"/>
    </source>
</evidence>
<evidence type="ECO:0000256" key="2">
    <source>
        <dbReference type="ARBA" id="ARBA00022490"/>
    </source>
</evidence>
<evidence type="ECO:0000256" key="4">
    <source>
        <dbReference type="ARBA" id="ARBA00022801"/>
    </source>
</evidence>
<comment type="caution">
    <text evidence="7">The sequence shown here is derived from an EMBL/GenBank/DDBJ whole genome shotgun (WGS) entry which is preliminary data.</text>
</comment>
<keyword evidence="3 6" id="KW-0540">Nuclease</keyword>
<sequence>MNFEEKMSRLKEICRLLSLGSSSLEETVSLYKEGMALSDECLQAIASIRSEIDSEGRAEKDE</sequence>
<dbReference type="InterPro" id="IPR037004">
    <property type="entry name" value="Exonuc_VII_ssu_sf"/>
</dbReference>
<accession>A0A9D1NQX1</accession>
<dbReference type="GO" id="GO:0005737">
    <property type="term" value="C:cytoplasm"/>
    <property type="evidence" value="ECO:0007669"/>
    <property type="project" value="UniProtKB-SubCell"/>
</dbReference>
<evidence type="ECO:0000256" key="1">
    <source>
        <dbReference type="ARBA" id="ARBA00009998"/>
    </source>
</evidence>
<comment type="similarity">
    <text evidence="1 6">Belongs to the XseB family.</text>
</comment>
<comment type="catalytic activity">
    <reaction evidence="6">
        <text>Exonucleolytic cleavage in either 5'- to 3'- or 3'- to 5'-direction to yield nucleoside 5'-phosphates.</text>
        <dbReference type="EC" id="3.1.11.6"/>
    </reaction>
</comment>
<evidence type="ECO:0000256" key="5">
    <source>
        <dbReference type="ARBA" id="ARBA00022839"/>
    </source>
</evidence>
<keyword evidence="2 6" id="KW-0963">Cytoplasm</keyword>
<comment type="function">
    <text evidence="6">Bidirectionally degrades single-stranded DNA into large acid-insoluble oligonucleotides, which are then degraded further into small acid-soluble oligonucleotides.</text>
</comment>
<dbReference type="NCBIfam" id="TIGR01280">
    <property type="entry name" value="xseB"/>
    <property type="match status" value="1"/>
</dbReference>
<keyword evidence="4 6" id="KW-0378">Hydrolase</keyword>
<evidence type="ECO:0000256" key="6">
    <source>
        <dbReference type="HAMAP-Rule" id="MF_00337"/>
    </source>
</evidence>
<dbReference type="Proteomes" id="UP000823960">
    <property type="component" value="Unassembled WGS sequence"/>
</dbReference>
<dbReference type="Gene3D" id="1.10.287.1040">
    <property type="entry name" value="Exonuclease VII, small subunit"/>
    <property type="match status" value="1"/>
</dbReference>
<comment type="subunit">
    <text evidence="6">Heterooligomer composed of large and small subunits.</text>
</comment>
<organism evidence="7 8">
    <name type="scientific">Candidatus Faeciplasma avium</name>
    <dbReference type="NCBI Taxonomy" id="2840798"/>
    <lineage>
        <taxon>Bacteria</taxon>
        <taxon>Bacillati</taxon>
        <taxon>Bacillota</taxon>
        <taxon>Clostridia</taxon>
        <taxon>Eubacteriales</taxon>
        <taxon>Oscillospiraceae</taxon>
        <taxon>Oscillospiraceae incertae sedis</taxon>
        <taxon>Candidatus Faeciplasma</taxon>
    </lineage>
</organism>
<dbReference type="GO" id="GO:0009318">
    <property type="term" value="C:exodeoxyribonuclease VII complex"/>
    <property type="evidence" value="ECO:0007669"/>
    <property type="project" value="UniProtKB-UniRule"/>
</dbReference>
<gene>
    <name evidence="6 7" type="primary">xseB</name>
    <name evidence="7" type="ORF">IAD28_05595</name>
</gene>
<dbReference type="EC" id="3.1.11.6" evidence="6"/>
<evidence type="ECO:0000256" key="3">
    <source>
        <dbReference type="ARBA" id="ARBA00022722"/>
    </source>
</evidence>
<dbReference type="Pfam" id="PF02609">
    <property type="entry name" value="Exonuc_VII_S"/>
    <property type="match status" value="1"/>
</dbReference>
<evidence type="ECO:0000313" key="7">
    <source>
        <dbReference type="EMBL" id="HIV11147.1"/>
    </source>
</evidence>